<protein>
    <submittedName>
        <fullName evidence="6">LysR family transcriptional regulator</fullName>
    </submittedName>
</protein>
<evidence type="ECO:0000256" key="2">
    <source>
        <dbReference type="ARBA" id="ARBA00023015"/>
    </source>
</evidence>
<dbReference type="InterPro" id="IPR000847">
    <property type="entry name" value="LysR_HTH_N"/>
</dbReference>
<dbReference type="InterPro" id="IPR037402">
    <property type="entry name" value="YidZ_PBP2"/>
</dbReference>
<dbReference type="PRINTS" id="PR00039">
    <property type="entry name" value="HTHLYSR"/>
</dbReference>
<evidence type="ECO:0000256" key="3">
    <source>
        <dbReference type="ARBA" id="ARBA00023125"/>
    </source>
</evidence>
<dbReference type="CDD" id="cd08417">
    <property type="entry name" value="PBP2_Nitroaromatics_like"/>
    <property type="match status" value="1"/>
</dbReference>
<dbReference type="PANTHER" id="PTHR30118:SF15">
    <property type="entry name" value="TRANSCRIPTIONAL REGULATORY PROTEIN"/>
    <property type="match status" value="1"/>
</dbReference>
<reference evidence="6 7" key="1">
    <citation type="submission" date="2023-03" db="EMBL/GenBank/DDBJ databases">
        <title>Draft genome sequence of Thalassotalea insulae KCTC 62186T.</title>
        <authorList>
            <person name="Sawabe T."/>
        </authorList>
    </citation>
    <scope>NUCLEOTIDE SEQUENCE [LARGE SCALE GENOMIC DNA]</scope>
    <source>
        <strain evidence="6 7">KCTC 62186</strain>
    </source>
</reference>
<evidence type="ECO:0000313" key="7">
    <source>
        <dbReference type="Proteomes" id="UP001157186"/>
    </source>
</evidence>
<dbReference type="SUPFAM" id="SSF53850">
    <property type="entry name" value="Periplasmic binding protein-like II"/>
    <property type="match status" value="1"/>
</dbReference>
<keyword evidence="3" id="KW-0238">DNA-binding</keyword>
<evidence type="ECO:0000259" key="5">
    <source>
        <dbReference type="PROSITE" id="PS50931"/>
    </source>
</evidence>
<evidence type="ECO:0000313" key="6">
    <source>
        <dbReference type="EMBL" id="GLX79369.1"/>
    </source>
</evidence>
<dbReference type="PANTHER" id="PTHR30118">
    <property type="entry name" value="HTH-TYPE TRANSCRIPTIONAL REGULATOR LEUO-RELATED"/>
    <property type="match status" value="1"/>
</dbReference>
<dbReference type="Pfam" id="PF03466">
    <property type="entry name" value="LysR_substrate"/>
    <property type="match status" value="1"/>
</dbReference>
<feature type="domain" description="HTH lysR-type" evidence="5">
    <location>
        <begin position="21"/>
        <end position="78"/>
    </location>
</feature>
<sequence length="329" mass="37405">MTYSLFIILIKSIYGMNISKIDLNLLIYLDVLLREKNVTRAASQLNITQPAMSNGLKRLRTLFNDPILVRTSDGMVPTERARALSPVIRKILLELEEALQGEEEFNEQHSHRVFRIMASDYAASTLLPGLLKKVNRVAPNVTIDIMTPSDVNFHDVEAGKIDMAINRFDELPQSFHQKTIWRDGFSCLLSADNEVVTKFNLNSYLASKHVWVSKTGFGVGVGMDPKDVQKLGWVDEALARLGKKRNIKVFTRNYHVAMQLAYEDGLVATLPTKAAMLHKDDPNYTILKPPFEIPDIELKMIWSPLLHHDASHIWFRQLVIETAKDHENS</sequence>
<dbReference type="Proteomes" id="UP001157186">
    <property type="component" value="Unassembled WGS sequence"/>
</dbReference>
<keyword evidence="4" id="KW-0804">Transcription</keyword>
<gene>
    <name evidence="6" type="primary">nahR</name>
    <name evidence="6" type="ORF">tinsulaeT_27090</name>
</gene>
<dbReference type="InterPro" id="IPR036388">
    <property type="entry name" value="WH-like_DNA-bd_sf"/>
</dbReference>
<dbReference type="PROSITE" id="PS50931">
    <property type="entry name" value="HTH_LYSR"/>
    <property type="match status" value="1"/>
</dbReference>
<evidence type="ECO:0000256" key="1">
    <source>
        <dbReference type="ARBA" id="ARBA00009437"/>
    </source>
</evidence>
<accession>A0ABQ6GVJ6</accession>
<comment type="caution">
    <text evidence="6">The sequence shown here is derived from an EMBL/GenBank/DDBJ whole genome shotgun (WGS) entry which is preliminary data.</text>
</comment>
<dbReference type="Pfam" id="PF00126">
    <property type="entry name" value="HTH_1"/>
    <property type="match status" value="1"/>
</dbReference>
<dbReference type="Gene3D" id="3.40.190.10">
    <property type="entry name" value="Periplasmic binding protein-like II"/>
    <property type="match status" value="2"/>
</dbReference>
<dbReference type="SUPFAM" id="SSF46785">
    <property type="entry name" value="Winged helix' DNA-binding domain"/>
    <property type="match status" value="1"/>
</dbReference>
<keyword evidence="2" id="KW-0805">Transcription regulation</keyword>
<dbReference type="InterPro" id="IPR036390">
    <property type="entry name" value="WH_DNA-bd_sf"/>
</dbReference>
<comment type="similarity">
    <text evidence="1">Belongs to the LysR transcriptional regulatory family.</text>
</comment>
<evidence type="ECO:0000256" key="4">
    <source>
        <dbReference type="ARBA" id="ARBA00023163"/>
    </source>
</evidence>
<name>A0ABQ6GVJ6_9GAMM</name>
<proteinExistence type="inferred from homology"/>
<keyword evidence="7" id="KW-1185">Reference proteome</keyword>
<dbReference type="InterPro" id="IPR050389">
    <property type="entry name" value="LysR-type_TF"/>
</dbReference>
<dbReference type="InterPro" id="IPR005119">
    <property type="entry name" value="LysR_subst-bd"/>
</dbReference>
<dbReference type="Gene3D" id="1.10.10.10">
    <property type="entry name" value="Winged helix-like DNA-binding domain superfamily/Winged helix DNA-binding domain"/>
    <property type="match status" value="1"/>
</dbReference>
<organism evidence="6 7">
    <name type="scientific">Thalassotalea insulae</name>
    <dbReference type="NCBI Taxonomy" id="2056778"/>
    <lineage>
        <taxon>Bacteria</taxon>
        <taxon>Pseudomonadati</taxon>
        <taxon>Pseudomonadota</taxon>
        <taxon>Gammaproteobacteria</taxon>
        <taxon>Alteromonadales</taxon>
        <taxon>Colwelliaceae</taxon>
        <taxon>Thalassotalea</taxon>
    </lineage>
</organism>
<dbReference type="EMBL" id="BSST01000001">
    <property type="protein sequence ID" value="GLX79369.1"/>
    <property type="molecule type" value="Genomic_DNA"/>
</dbReference>